<dbReference type="CDD" id="cd16442">
    <property type="entry name" value="BPL"/>
    <property type="match status" value="1"/>
</dbReference>
<feature type="domain" description="BPL/LPL catalytic" evidence="4">
    <location>
        <begin position="68"/>
        <end position="258"/>
    </location>
</feature>
<keyword evidence="6" id="KW-1185">Reference proteome</keyword>
<proteinExistence type="inferred from homology"/>
<keyword evidence="3" id="KW-0805">Transcription regulation</keyword>
<dbReference type="Gene3D" id="1.10.10.10">
    <property type="entry name" value="Winged helix-like DNA-binding domain superfamily/Winged helix DNA-binding domain"/>
    <property type="match status" value="1"/>
</dbReference>
<dbReference type="InterPro" id="IPR045864">
    <property type="entry name" value="aa-tRNA-synth_II/BPL/LPL"/>
</dbReference>
<dbReference type="GO" id="GO:0005737">
    <property type="term" value="C:cytoplasm"/>
    <property type="evidence" value="ECO:0007669"/>
    <property type="project" value="TreeGrafter"/>
</dbReference>
<name>A0A6P1MJG3_9FIRM</name>
<dbReference type="HAMAP" id="MF_00978">
    <property type="entry name" value="Bifunct_BirA"/>
    <property type="match status" value="1"/>
</dbReference>
<dbReference type="InterPro" id="IPR030855">
    <property type="entry name" value="Bifunct_BirA"/>
</dbReference>
<dbReference type="AlphaFoldDB" id="A0A6P1MJG3"/>
<sequence length="328" mass="35757">MSVKDEVLKTLEINKGECFSGEALANQLGVSRAAVWKAITVLRKEGYAIEAGTNKGYALMESSDLLSEQGIRLYLSESNGLLPMHVYKTIDSTNLAAKRLALEGVSHGTVVVSNEQTKGRGRLGRDFYSPASSGIYLTILLRPNFDLSKGVLITTASSVAVCRAIQKVCGVEAQIKWVNDVYINGQKICGILTEAITDFESGAIEYIASGIGINCHIPETGFPDEIKTKAGAIQTSFSRNQLAAEVINQLMSIYEDIQSRSFISEYKKRSMVLGKDIEVIKHYSNQVSQNPHAQPAVALDIDNDGGLLVEYEDDTREVLNTGEISIKL</sequence>
<dbReference type="PANTHER" id="PTHR12835:SF5">
    <property type="entry name" value="BIOTIN--PROTEIN LIGASE"/>
    <property type="match status" value="1"/>
</dbReference>
<evidence type="ECO:0000256" key="2">
    <source>
        <dbReference type="ARBA" id="ARBA00023267"/>
    </source>
</evidence>
<dbReference type="GO" id="GO:0005524">
    <property type="term" value="F:ATP binding"/>
    <property type="evidence" value="ECO:0007669"/>
    <property type="project" value="UniProtKB-UniRule"/>
</dbReference>
<comment type="similarity">
    <text evidence="3">Belongs to the biotin--protein ligase family.</text>
</comment>
<accession>A0A6P1MJG3</accession>
<keyword evidence="3" id="KW-0238">DNA-binding</keyword>
<keyword evidence="3" id="KW-0067">ATP-binding</keyword>
<dbReference type="InterPro" id="IPR036388">
    <property type="entry name" value="WH-like_DNA-bd_sf"/>
</dbReference>
<dbReference type="NCBIfam" id="TIGR00121">
    <property type="entry name" value="birA_ligase"/>
    <property type="match status" value="1"/>
</dbReference>
<reference evidence="5 6" key="1">
    <citation type="submission" date="2020-01" db="EMBL/GenBank/DDBJ databases">
        <title>Genomic analysis of Aminipila sp. CBA3637.</title>
        <authorList>
            <person name="Kim Y.B."/>
            <person name="Roh S.W."/>
        </authorList>
    </citation>
    <scope>NUCLEOTIDE SEQUENCE [LARGE SCALE GENOMIC DNA]</scope>
    <source>
        <strain evidence="5 6">CBA3637</strain>
    </source>
</reference>
<dbReference type="RefSeq" id="WP_162362531.1">
    <property type="nucleotide sequence ID" value="NZ_CP047591.1"/>
</dbReference>
<dbReference type="SUPFAM" id="SSF46785">
    <property type="entry name" value="Winged helix' DNA-binding domain"/>
    <property type="match status" value="1"/>
</dbReference>
<keyword evidence="3" id="KW-0547">Nucleotide-binding</keyword>
<evidence type="ECO:0000313" key="6">
    <source>
        <dbReference type="Proteomes" id="UP000463883"/>
    </source>
</evidence>
<dbReference type="InterPro" id="IPR013196">
    <property type="entry name" value="HTH_11"/>
</dbReference>
<keyword evidence="3" id="KW-0678">Repressor</keyword>
<feature type="binding site" evidence="3">
    <location>
        <position position="116"/>
    </location>
    <ligand>
        <name>biotin</name>
        <dbReference type="ChEBI" id="CHEBI:57586"/>
    </ligand>
</feature>
<dbReference type="InterPro" id="IPR036390">
    <property type="entry name" value="WH_DNA-bd_sf"/>
</dbReference>
<evidence type="ECO:0000313" key="5">
    <source>
        <dbReference type="EMBL" id="QHI72764.1"/>
    </source>
</evidence>
<protein>
    <recommendedName>
        <fullName evidence="3">Bifunctional ligase/repressor BirA</fullName>
    </recommendedName>
    <alternativeName>
        <fullName evidence="3">Biotin--[acetyl-CoA-carboxylase] ligase</fullName>
        <ecNumber evidence="3">6.3.4.15</ecNumber>
    </alternativeName>
    <alternativeName>
        <fullName evidence="3">Biotin--protein ligase</fullName>
    </alternativeName>
    <alternativeName>
        <fullName evidence="3">Biotin-[acetyl-CoA carboxylase] synthetase</fullName>
    </alternativeName>
</protein>
<dbReference type="InterPro" id="IPR004143">
    <property type="entry name" value="BPL_LPL_catalytic"/>
</dbReference>
<dbReference type="Pfam" id="PF03099">
    <property type="entry name" value="BPL_LplA_LipB"/>
    <property type="match status" value="1"/>
</dbReference>
<evidence type="ECO:0000256" key="1">
    <source>
        <dbReference type="ARBA" id="ARBA00022598"/>
    </source>
</evidence>
<evidence type="ECO:0000256" key="3">
    <source>
        <dbReference type="HAMAP-Rule" id="MF_00978"/>
    </source>
</evidence>
<dbReference type="Pfam" id="PF08279">
    <property type="entry name" value="HTH_11"/>
    <property type="match status" value="1"/>
</dbReference>
<keyword evidence="1 3" id="KW-0436">Ligase</keyword>
<dbReference type="EC" id="6.3.4.15" evidence="3"/>
<comment type="function">
    <text evidence="3">Acts both as a biotin--[acetyl-CoA-carboxylase] ligase and a repressor.</text>
</comment>
<feature type="DNA-binding region" description="H-T-H motif" evidence="3">
    <location>
        <begin position="21"/>
        <end position="40"/>
    </location>
</feature>
<dbReference type="GO" id="GO:0016740">
    <property type="term" value="F:transferase activity"/>
    <property type="evidence" value="ECO:0007669"/>
    <property type="project" value="UniProtKB-ARBA"/>
</dbReference>
<dbReference type="Gene3D" id="3.30.930.10">
    <property type="entry name" value="Bira Bifunctional Protein, Domain 2"/>
    <property type="match status" value="1"/>
</dbReference>
<keyword evidence="3" id="KW-0804">Transcription</keyword>
<gene>
    <name evidence="3" type="primary">birA</name>
    <name evidence="5" type="ORF">Ami3637_10425</name>
</gene>
<dbReference type="Pfam" id="PF02237">
    <property type="entry name" value="BPL_C"/>
    <property type="match status" value="1"/>
</dbReference>
<organism evidence="5 6">
    <name type="scientific">Aminipila terrae</name>
    <dbReference type="NCBI Taxonomy" id="2697030"/>
    <lineage>
        <taxon>Bacteria</taxon>
        <taxon>Bacillati</taxon>
        <taxon>Bacillota</taxon>
        <taxon>Clostridia</taxon>
        <taxon>Peptostreptococcales</taxon>
        <taxon>Anaerovoracaceae</taxon>
        <taxon>Aminipila</taxon>
    </lineage>
</organism>
<dbReference type="GO" id="GO:0009249">
    <property type="term" value="P:protein lipoylation"/>
    <property type="evidence" value="ECO:0007669"/>
    <property type="project" value="UniProtKB-ARBA"/>
</dbReference>
<dbReference type="SUPFAM" id="SSF55681">
    <property type="entry name" value="Class II aaRS and biotin synthetases"/>
    <property type="match status" value="1"/>
</dbReference>
<dbReference type="KEGG" id="amic:Ami3637_10425"/>
<keyword evidence="2 3" id="KW-0092">Biotin</keyword>
<dbReference type="Gene3D" id="2.30.30.100">
    <property type="match status" value="1"/>
</dbReference>
<dbReference type="Proteomes" id="UP000463883">
    <property type="component" value="Chromosome"/>
</dbReference>
<dbReference type="PROSITE" id="PS51733">
    <property type="entry name" value="BPL_LPL_CATALYTIC"/>
    <property type="match status" value="1"/>
</dbReference>
<dbReference type="GO" id="GO:0006355">
    <property type="term" value="P:regulation of DNA-templated transcription"/>
    <property type="evidence" value="ECO:0007669"/>
    <property type="project" value="UniProtKB-UniRule"/>
</dbReference>
<dbReference type="InterPro" id="IPR004408">
    <property type="entry name" value="Biotin_CoA_COase_ligase"/>
</dbReference>
<dbReference type="PANTHER" id="PTHR12835">
    <property type="entry name" value="BIOTIN PROTEIN LIGASE"/>
    <property type="match status" value="1"/>
</dbReference>
<dbReference type="GO" id="GO:0004077">
    <property type="term" value="F:biotin--[biotin carboxyl-carrier protein] ligase activity"/>
    <property type="evidence" value="ECO:0007669"/>
    <property type="project" value="UniProtKB-UniRule"/>
</dbReference>
<evidence type="ECO:0000259" key="4">
    <source>
        <dbReference type="PROSITE" id="PS51733"/>
    </source>
</evidence>
<dbReference type="EMBL" id="CP047591">
    <property type="protein sequence ID" value="QHI72764.1"/>
    <property type="molecule type" value="Genomic_DNA"/>
</dbReference>
<dbReference type="InterPro" id="IPR003142">
    <property type="entry name" value="BPL_C"/>
</dbReference>
<comment type="catalytic activity">
    <reaction evidence="3">
        <text>biotin + L-lysyl-[protein] + ATP = N(6)-biotinyl-L-lysyl-[protein] + AMP + diphosphate + H(+)</text>
        <dbReference type="Rhea" id="RHEA:11756"/>
        <dbReference type="Rhea" id="RHEA-COMP:9752"/>
        <dbReference type="Rhea" id="RHEA-COMP:10505"/>
        <dbReference type="ChEBI" id="CHEBI:15378"/>
        <dbReference type="ChEBI" id="CHEBI:29969"/>
        <dbReference type="ChEBI" id="CHEBI:30616"/>
        <dbReference type="ChEBI" id="CHEBI:33019"/>
        <dbReference type="ChEBI" id="CHEBI:57586"/>
        <dbReference type="ChEBI" id="CHEBI:83144"/>
        <dbReference type="ChEBI" id="CHEBI:456215"/>
        <dbReference type="EC" id="6.3.4.15"/>
    </reaction>
</comment>
<feature type="binding site" evidence="3">
    <location>
        <begin position="92"/>
        <end position="94"/>
    </location>
    <ligand>
        <name>biotin</name>
        <dbReference type="ChEBI" id="CHEBI:57586"/>
    </ligand>
</feature>
<dbReference type="GO" id="GO:0003677">
    <property type="term" value="F:DNA binding"/>
    <property type="evidence" value="ECO:0007669"/>
    <property type="project" value="UniProtKB-UniRule"/>
</dbReference>
<feature type="binding site" evidence="3">
    <location>
        <position position="187"/>
    </location>
    <ligand>
        <name>biotin</name>
        <dbReference type="ChEBI" id="CHEBI:57586"/>
    </ligand>
</feature>
<feature type="binding site" evidence="3">
    <location>
        <begin position="120"/>
        <end position="122"/>
    </location>
    <ligand>
        <name>biotin</name>
        <dbReference type="ChEBI" id="CHEBI:57586"/>
    </ligand>
</feature>